<dbReference type="Proteomes" id="UP000219215">
    <property type="component" value="Chromosome DPRO"/>
</dbReference>
<gene>
    <name evidence="1" type="ORF">DPRO_1999</name>
</gene>
<dbReference type="KEGG" id="pprf:DPRO_1999"/>
<evidence type="ECO:0000313" key="2">
    <source>
        <dbReference type="Proteomes" id="UP000219215"/>
    </source>
</evidence>
<dbReference type="AlphaFoldDB" id="A0A2C8F8Y6"/>
<name>A0A2C8F8Y6_9BACT</name>
<keyword evidence="2" id="KW-1185">Reference proteome</keyword>
<dbReference type="EMBL" id="LT907975">
    <property type="protein sequence ID" value="SOB58902.1"/>
    <property type="molecule type" value="Genomic_DNA"/>
</dbReference>
<proteinExistence type="predicted"/>
<organism evidence="1 2">
    <name type="scientific">Pseudodesulfovibrio profundus</name>
    <dbReference type="NCBI Taxonomy" id="57320"/>
    <lineage>
        <taxon>Bacteria</taxon>
        <taxon>Pseudomonadati</taxon>
        <taxon>Thermodesulfobacteriota</taxon>
        <taxon>Desulfovibrionia</taxon>
        <taxon>Desulfovibrionales</taxon>
        <taxon>Desulfovibrionaceae</taxon>
    </lineage>
</organism>
<reference evidence="2" key="1">
    <citation type="submission" date="2017-09" db="EMBL/GenBank/DDBJ databases">
        <authorList>
            <person name="Regsiter A."/>
            <person name="William W."/>
        </authorList>
    </citation>
    <scope>NUCLEOTIDE SEQUENCE [LARGE SCALE GENOMIC DNA]</scope>
    <source>
        <strain evidence="2">500-1</strain>
    </source>
</reference>
<evidence type="ECO:0000313" key="1">
    <source>
        <dbReference type="EMBL" id="SOB58902.1"/>
    </source>
</evidence>
<sequence length="61" mass="7121">MHWIHRPSDRKKTPPLDASCTFSMTHPKPDCILKVETNFTILVEIWLIFATLVRKIFNGLI</sequence>
<protein>
    <submittedName>
        <fullName evidence="1">Uncharacterized protein</fullName>
    </submittedName>
</protein>
<accession>A0A2C8F8Y6</accession>